<dbReference type="RefSeq" id="WP_187084193.1">
    <property type="nucleotide sequence ID" value="NZ_JACORU010000012.1"/>
</dbReference>
<proteinExistence type="inferred from homology"/>
<evidence type="ECO:0000256" key="5">
    <source>
        <dbReference type="ARBA" id="ARBA00022573"/>
    </source>
</evidence>
<dbReference type="HAMAP" id="MF_00230">
    <property type="entry name" value="CobT"/>
    <property type="match status" value="1"/>
</dbReference>
<dbReference type="NCBIfam" id="NF000996">
    <property type="entry name" value="PRK00105.1"/>
    <property type="match status" value="1"/>
</dbReference>
<feature type="active site" description="Proton acceptor" evidence="10">
    <location>
        <position position="300"/>
    </location>
</feature>
<dbReference type="SUPFAM" id="SSF52733">
    <property type="entry name" value="Nicotinate mononucleotide:5,6-dimethylbenzimidazole phosphoribosyltransferase (CobT)"/>
    <property type="match status" value="1"/>
</dbReference>
<dbReference type="InterPro" id="IPR003200">
    <property type="entry name" value="Nict_dMeBzImd_PRibTrfase"/>
</dbReference>
<dbReference type="NCBIfam" id="TIGR03160">
    <property type="entry name" value="cobT_DBIPRT"/>
    <property type="match status" value="1"/>
</dbReference>
<keyword evidence="12" id="KW-1185">Reference proteome</keyword>
<dbReference type="CDD" id="cd02439">
    <property type="entry name" value="DMB-PRT_CobT"/>
    <property type="match status" value="1"/>
</dbReference>
<comment type="caution">
    <text evidence="11">The sequence shown here is derived from an EMBL/GenBank/DDBJ whole genome shotgun (WGS) entry which is preliminary data.</text>
</comment>
<organism evidence="11 12">
    <name type="scientific">Ramlibacter albus</name>
    <dbReference type="NCBI Taxonomy" id="2079448"/>
    <lineage>
        <taxon>Bacteria</taxon>
        <taxon>Pseudomonadati</taxon>
        <taxon>Pseudomonadota</taxon>
        <taxon>Betaproteobacteria</taxon>
        <taxon>Burkholderiales</taxon>
        <taxon>Comamonadaceae</taxon>
        <taxon>Ramlibacter</taxon>
    </lineage>
</organism>
<dbReference type="PANTHER" id="PTHR43463:SF1">
    <property type="entry name" value="NICOTINATE-NUCLEOTIDE--DIMETHYLBENZIMIDAZOLE PHOSPHORIBOSYLTRANSFERASE"/>
    <property type="match status" value="1"/>
</dbReference>
<evidence type="ECO:0000256" key="10">
    <source>
        <dbReference type="HAMAP-Rule" id="MF_00230"/>
    </source>
</evidence>
<dbReference type="Gene3D" id="1.10.1610.10">
    <property type="match status" value="1"/>
</dbReference>
<sequence length="334" mass="34624">MNLEQTLRERLDAKTKPIGSLGRLEDLAVQLGVALGTDEPSLDHPQMIVFAGDHGVAAAHGVSAYPRDVTWQMVKNILAGGAAVSVLARQHGIALTVVDCGVDHDFAPQPGLVLRKVTPGTADSTQGPAMTAAECAQAIQHGREVVRALPGNAVLLGELGIGNTSAASLLCAALAGCTLDDCVGPGTGLDAAGVLRKRGVLQRALELHKHASEPLQVLAAYGGFEIAAMVGAIQQAAQERRVVVVDGFISTSAVLVAHAVDPKVLPSCVFSHRSGERGHELMLRHLGAKPLLDLGLRLGEGSGAALAWPLLVSACLIMRDMATFESARVSGKTP</sequence>
<evidence type="ECO:0000256" key="2">
    <source>
        <dbReference type="ARBA" id="ARBA00007110"/>
    </source>
</evidence>
<dbReference type="Proteomes" id="UP000596827">
    <property type="component" value="Unassembled WGS sequence"/>
</dbReference>
<evidence type="ECO:0000313" key="11">
    <source>
        <dbReference type="EMBL" id="MBC5767705.1"/>
    </source>
</evidence>
<name>A0A923S4N7_9BURK</name>
<evidence type="ECO:0000256" key="6">
    <source>
        <dbReference type="ARBA" id="ARBA00022676"/>
    </source>
</evidence>
<keyword evidence="5 10" id="KW-0169">Cobalamin biosynthesis</keyword>
<dbReference type="FunFam" id="3.40.50.10210:FF:000001">
    <property type="entry name" value="Nicotinate-nucleotide--dimethylbenzimidazole phosphoribosyltransferase"/>
    <property type="match status" value="1"/>
</dbReference>
<dbReference type="InterPro" id="IPR036087">
    <property type="entry name" value="Nict_dMeBzImd_PRibTrfase_sf"/>
</dbReference>
<evidence type="ECO:0000256" key="8">
    <source>
        <dbReference type="ARBA" id="ARBA00030686"/>
    </source>
</evidence>
<dbReference type="Gene3D" id="3.40.50.10210">
    <property type="match status" value="1"/>
</dbReference>
<dbReference type="Pfam" id="PF02277">
    <property type="entry name" value="DBI_PRT"/>
    <property type="match status" value="1"/>
</dbReference>
<comment type="pathway">
    <text evidence="1 10">Nucleoside biosynthesis; alpha-ribazole biosynthesis; alpha-ribazole from 5,6-dimethylbenzimidazole: step 1/2.</text>
</comment>
<comment type="similarity">
    <text evidence="2 10">Belongs to the CobT family.</text>
</comment>
<gene>
    <name evidence="10 11" type="primary">cobT</name>
    <name evidence="11" type="ORF">H8R02_24785</name>
</gene>
<evidence type="ECO:0000313" key="12">
    <source>
        <dbReference type="Proteomes" id="UP000596827"/>
    </source>
</evidence>
<comment type="function">
    <text evidence="10">Catalyzes the synthesis of alpha-ribazole-5'-phosphate from nicotinate mononucleotide (NAMN) and 5,6-dimethylbenzimidazole (DMB).</text>
</comment>
<evidence type="ECO:0000256" key="4">
    <source>
        <dbReference type="ARBA" id="ARBA00015486"/>
    </source>
</evidence>
<reference evidence="11" key="1">
    <citation type="submission" date="2020-08" db="EMBL/GenBank/DDBJ databases">
        <title>Ramlibacter sp. GTP1 16S ribosomal RNA gene genome sequencing and assembly.</title>
        <authorList>
            <person name="Kang M."/>
        </authorList>
    </citation>
    <scope>NUCLEOTIDE SEQUENCE</scope>
    <source>
        <strain evidence="11">GTP1</strain>
    </source>
</reference>
<dbReference type="EMBL" id="JACORU010000012">
    <property type="protein sequence ID" value="MBC5767705.1"/>
    <property type="molecule type" value="Genomic_DNA"/>
</dbReference>
<keyword evidence="6 10" id="KW-0328">Glycosyltransferase</keyword>
<protein>
    <recommendedName>
        <fullName evidence="4 10">Nicotinate-nucleotide--dimethylbenzimidazole phosphoribosyltransferase</fullName>
        <shortName evidence="10">NN:DBI PRT</shortName>
        <ecNumber evidence="3 10">2.4.2.21</ecNumber>
    </recommendedName>
    <alternativeName>
        <fullName evidence="8 10">N(1)-alpha-phosphoribosyltransferase</fullName>
    </alternativeName>
</protein>
<dbReference type="GO" id="GO:0009236">
    <property type="term" value="P:cobalamin biosynthetic process"/>
    <property type="evidence" value="ECO:0007669"/>
    <property type="project" value="UniProtKB-UniRule"/>
</dbReference>
<dbReference type="AlphaFoldDB" id="A0A923S4N7"/>
<dbReference type="GO" id="GO:0008939">
    <property type="term" value="F:nicotinate-nucleotide-dimethylbenzimidazole phosphoribosyltransferase activity"/>
    <property type="evidence" value="ECO:0007669"/>
    <property type="project" value="UniProtKB-UniRule"/>
</dbReference>
<dbReference type="InterPro" id="IPR023195">
    <property type="entry name" value="Nict_dMeBzImd_PRibTrfase_N"/>
</dbReference>
<evidence type="ECO:0000256" key="7">
    <source>
        <dbReference type="ARBA" id="ARBA00022679"/>
    </source>
</evidence>
<evidence type="ECO:0000256" key="1">
    <source>
        <dbReference type="ARBA" id="ARBA00005049"/>
    </source>
</evidence>
<dbReference type="EC" id="2.4.2.21" evidence="3 10"/>
<accession>A0A923S4N7</accession>
<dbReference type="PANTHER" id="PTHR43463">
    <property type="entry name" value="NICOTINATE-NUCLEOTIDE--DIMETHYLBENZIMIDAZOLE PHOSPHORIBOSYLTRANSFERASE"/>
    <property type="match status" value="1"/>
</dbReference>
<evidence type="ECO:0000256" key="9">
    <source>
        <dbReference type="ARBA" id="ARBA00047340"/>
    </source>
</evidence>
<evidence type="ECO:0000256" key="3">
    <source>
        <dbReference type="ARBA" id="ARBA00011991"/>
    </source>
</evidence>
<comment type="catalytic activity">
    <reaction evidence="9 10">
        <text>5,6-dimethylbenzimidazole + nicotinate beta-D-ribonucleotide = alpha-ribazole 5'-phosphate + nicotinate + H(+)</text>
        <dbReference type="Rhea" id="RHEA:11196"/>
        <dbReference type="ChEBI" id="CHEBI:15378"/>
        <dbReference type="ChEBI" id="CHEBI:15890"/>
        <dbReference type="ChEBI" id="CHEBI:32544"/>
        <dbReference type="ChEBI" id="CHEBI:57502"/>
        <dbReference type="ChEBI" id="CHEBI:57918"/>
        <dbReference type="EC" id="2.4.2.21"/>
    </reaction>
</comment>
<dbReference type="InterPro" id="IPR017846">
    <property type="entry name" value="Nict_dMeBzImd_PRibTrfase_bact"/>
</dbReference>
<keyword evidence="7 10" id="KW-0808">Transferase</keyword>